<evidence type="ECO:0000256" key="1">
    <source>
        <dbReference type="ARBA" id="ARBA00022737"/>
    </source>
</evidence>
<keyword evidence="8" id="KW-1185">Reference proteome</keyword>
<dbReference type="Proteomes" id="UP000664859">
    <property type="component" value="Unassembled WGS sequence"/>
</dbReference>
<evidence type="ECO:0000256" key="4">
    <source>
        <dbReference type="SAM" id="Coils"/>
    </source>
</evidence>
<dbReference type="PROSITE" id="PS00636">
    <property type="entry name" value="DNAJ_1"/>
    <property type="match status" value="1"/>
</dbReference>
<keyword evidence="2 3" id="KW-0802">TPR repeat</keyword>
<dbReference type="PRINTS" id="PR00625">
    <property type="entry name" value="JDOMAIN"/>
</dbReference>
<sequence>MDSGSRDSDDASSSSSEAATTEETEAALTLTPEQAKEQGDAEYKNKDYRAAIAMYTKGIEAAGADAAAASPLYGNRAAARMMILQYAQAIEDCDSAIAADPSNFKAFFRKASALKKAGRFAEAIKAYSLALARDPNNAAQLKEKSDAELCQKRVDRATQLLKDGRASQALQLIEAALHVDALVGLGRHDEAYSLVGGLLRASPGSPHLLFARAKCLYMMGNLDASIKHLAEAARHDPDNKEYITLIRRARAMEATKERGNKAFKAGQMQEAIAAWTEALAMDPSNKLYNAKLYFNRANALARLRQHREAADNAGLAIACDDTYSKAYMRRAASLFALGGVEELEAAIRDYEKVSDMLDAAGRADVQDKLHSANVALKQARRKDYYKILGVQRDADEETIKKAYRKAALKWHPDRQNGKEETERAEAEKVFREVNDAYEVLSDPAKKNRYDSGVDLEDLDNPYAGHGGHGHGHGHGGGGIDPNVLFQMFMQQQAQAGRGGRRGSGGMPFHFG</sequence>
<evidence type="ECO:0000256" key="3">
    <source>
        <dbReference type="PROSITE-ProRule" id="PRU00339"/>
    </source>
</evidence>
<feature type="repeat" description="TPR" evidence="3">
    <location>
        <begin position="252"/>
        <end position="285"/>
    </location>
</feature>
<feature type="coiled-coil region" evidence="4">
    <location>
        <begin position="340"/>
        <end position="382"/>
    </location>
</feature>
<dbReference type="PROSITE" id="PS50076">
    <property type="entry name" value="DNAJ_2"/>
    <property type="match status" value="1"/>
</dbReference>
<dbReference type="CDD" id="cd06257">
    <property type="entry name" value="DnaJ"/>
    <property type="match status" value="1"/>
</dbReference>
<dbReference type="SUPFAM" id="SSF48452">
    <property type="entry name" value="TPR-like"/>
    <property type="match status" value="2"/>
</dbReference>
<dbReference type="PANTHER" id="PTHR45188">
    <property type="entry name" value="DNAJ PROTEIN P58IPK HOMOLOG"/>
    <property type="match status" value="1"/>
</dbReference>
<proteinExistence type="predicted"/>
<dbReference type="PROSITE" id="PS50005">
    <property type="entry name" value="TPR"/>
    <property type="match status" value="2"/>
</dbReference>
<feature type="domain" description="J" evidence="6">
    <location>
        <begin position="383"/>
        <end position="453"/>
    </location>
</feature>
<dbReference type="SMART" id="SM00271">
    <property type="entry name" value="DnaJ"/>
    <property type="match status" value="1"/>
</dbReference>
<dbReference type="InterPro" id="IPR036869">
    <property type="entry name" value="J_dom_sf"/>
</dbReference>
<reference evidence="7" key="1">
    <citation type="submission" date="2021-02" db="EMBL/GenBank/DDBJ databases">
        <title>First Annotated Genome of the Yellow-green Alga Tribonema minus.</title>
        <authorList>
            <person name="Mahan K.M."/>
        </authorList>
    </citation>
    <scope>NUCLEOTIDE SEQUENCE</scope>
    <source>
        <strain evidence="7">UTEX B ZZ1240</strain>
    </source>
</reference>
<dbReference type="SMART" id="SM00028">
    <property type="entry name" value="TPR"/>
    <property type="match status" value="7"/>
</dbReference>
<dbReference type="OrthoDB" id="765884at2759"/>
<dbReference type="EMBL" id="JAFCMP010000054">
    <property type="protein sequence ID" value="KAG5189282.1"/>
    <property type="molecule type" value="Genomic_DNA"/>
</dbReference>
<dbReference type="Gene3D" id="1.25.40.10">
    <property type="entry name" value="Tetratricopeptide repeat domain"/>
    <property type="match status" value="3"/>
</dbReference>
<feature type="region of interest" description="Disordered" evidence="5">
    <location>
        <begin position="1"/>
        <end position="42"/>
    </location>
</feature>
<evidence type="ECO:0000256" key="2">
    <source>
        <dbReference type="ARBA" id="ARBA00022803"/>
    </source>
</evidence>
<gene>
    <name evidence="7" type="ORF">JKP88DRAFT_260060</name>
</gene>
<keyword evidence="4" id="KW-0175">Coiled coil</keyword>
<evidence type="ECO:0000313" key="8">
    <source>
        <dbReference type="Proteomes" id="UP000664859"/>
    </source>
</evidence>
<feature type="repeat" description="TPR" evidence="3">
    <location>
        <begin position="104"/>
        <end position="137"/>
    </location>
</feature>
<dbReference type="SUPFAM" id="SSF46565">
    <property type="entry name" value="Chaperone J-domain"/>
    <property type="match status" value="1"/>
</dbReference>
<dbReference type="InterPro" id="IPR019734">
    <property type="entry name" value="TPR_rpt"/>
</dbReference>
<accession>A0A836CK93</accession>
<dbReference type="Gene3D" id="1.10.287.110">
    <property type="entry name" value="DnaJ domain"/>
    <property type="match status" value="1"/>
</dbReference>
<feature type="region of interest" description="Disordered" evidence="5">
    <location>
        <begin position="459"/>
        <end position="479"/>
    </location>
</feature>
<organism evidence="7 8">
    <name type="scientific">Tribonema minus</name>
    <dbReference type="NCBI Taxonomy" id="303371"/>
    <lineage>
        <taxon>Eukaryota</taxon>
        <taxon>Sar</taxon>
        <taxon>Stramenopiles</taxon>
        <taxon>Ochrophyta</taxon>
        <taxon>PX clade</taxon>
        <taxon>Xanthophyceae</taxon>
        <taxon>Tribonematales</taxon>
        <taxon>Tribonemataceae</taxon>
        <taxon>Tribonema</taxon>
    </lineage>
</organism>
<evidence type="ECO:0000313" key="7">
    <source>
        <dbReference type="EMBL" id="KAG5189282.1"/>
    </source>
</evidence>
<dbReference type="Pfam" id="PF00226">
    <property type="entry name" value="DnaJ"/>
    <property type="match status" value="1"/>
</dbReference>
<keyword evidence="7" id="KW-0346">Stress response</keyword>
<protein>
    <submittedName>
        <fullName evidence="7">Heat shock protein 40 like protein</fullName>
    </submittedName>
</protein>
<dbReference type="PANTHER" id="PTHR45188:SF2">
    <property type="entry name" value="DNAJ HOMOLOG SUBFAMILY C MEMBER 7"/>
    <property type="match status" value="1"/>
</dbReference>
<dbReference type="InterPro" id="IPR011990">
    <property type="entry name" value="TPR-like_helical_dom_sf"/>
</dbReference>
<dbReference type="AlphaFoldDB" id="A0A836CK93"/>
<dbReference type="Pfam" id="PF00515">
    <property type="entry name" value="TPR_1"/>
    <property type="match status" value="1"/>
</dbReference>
<evidence type="ECO:0000259" key="6">
    <source>
        <dbReference type="PROSITE" id="PS50076"/>
    </source>
</evidence>
<dbReference type="InterPro" id="IPR018253">
    <property type="entry name" value="DnaJ_domain_CS"/>
</dbReference>
<comment type="caution">
    <text evidence="7">The sequence shown here is derived from an EMBL/GenBank/DDBJ whole genome shotgun (WGS) entry which is preliminary data.</text>
</comment>
<name>A0A836CK93_9STRA</name>
<dbReference type="Pfam" id="PF14559">
    <property type="entry name" value="TPR_19"/>
    <property type="match status" value="1"/>
</dbReference>
<keyword evidence="1" id="KW-0677">Repeat</keyword>
<evidence type="ECO:0000256" key="5">
    <source>
        <dbReference type="SAM" id="MobiDB-lite"/>
    </source>
</evidence>
<dbReference type="InterPro" id="IPR001623">
    <property type="entry name" value="DnaJ_domain"/>
</dbReference>